<keyword evidence="1" id="KW-0812">Transmembrane</keyword>
<feature type="transmembrane region" description="Helical" evidence="1">
    <location>
        <begin position="179"/>
        <end position="197"/>
    </location>
</feature>
<dbReference type="AlphaFoldDB" id="G4Z4L1"/>
<feature type="transmembrane region" description="Helical" evidence="1">
    <location>
        <begin position="138"/>
        <end position="159"/>
    </location>
</feature>
<gene>
    <name evidence="2" type="ORF">PHYSODRAFT_495558</name>
</gene>
<sequence>MGSTCSLLARLWRSLQVETHGGYSSQRVLELAKYRNEASWLRVITILFITPLPCLLVPVFVDLLPLANPFQGIHANKMFYVRLFYTFLVDTFLATCQFRISVPALSYPLARVIRNTVVVSVIGVGVSYGLAASIGFPLPFSAMIIAPSWVSLVLVSLAIEWGKQIKGTPGAGTMVINAFKLWMCEASLVFTYPVYYYTFTTLPRRGKTAFTLLLPVLKILMKNIIARSVVHLKDEMPEVVVLNVDVFNNLFLCYCMHNSPSLWVTLEIILFDVLMMAFSLNDARNEHRNLLDIERRIEQERGWNSFITRGGLSSGRATKRLTTLDRASMILQNTRLTTSSSGLDISPAASRSMKSIAPIGKVRVHPAASSDGRAPIRYARKVQRLVYVAEFLLLLNYVEVVIPLIYSMYLYAMYHLPNRDYYIQLRGVDQDHLRLMLNNVLFYCSLQLVSLLMLLFALRYFVGLAPIHQLAYVLERQFRGVQLKFVFWVYYNVHASLQHSGYDYSLKFNWMHH</sequence>
<feature type="transmembrane region" description="Helical" evidence="1">
    <location>
        <begin position="261"/>
        <end position="280"/>
    </location>
</feature>
<evidence type="ECO:0000313" key="3">
    <source>
        <dbReference type="Proteomes" id="UP000002640"/>
    </source>
</evidence>
<proteinExistence type="predicted"/>
<keyword evidence="1" id="KW-1133">Transmembrane helix</keyword>
<dbReference type="Proteomes" id="UP000002640">
    <property type="component" value="Unassembled WGS sequence"/>
</dbReference>
<feature type="transmembrane region" description="Helical" evidence="1">
    <location>
        <begin position="385"/>
        <end position="412"/>
    </location>
</feature>
<evidence type="ECO:0000313" key="2">
    <source>
        <dbReference type="EMBL" id="EGZ20855.1"/>
    </source>
</evidence>
<feature type="transmembrane region" description="Helical" evidence="1">
    <location>
        <begin position="440"/>
        <end position="462"/>
    </location>
</feature>
<feature type="transmembrane region" description="Helical" evidence="1">
    <location>
        <begin position="40"/>
        <end position="67"/>
    </location>
</feature>
<feature type="transmembrane region" description="Helical" evidence="1">
    <location>
        <begin position="112"/>
        <end position="131"/>
    </location>
</feature>
<reference evidence="2 3" key="1">
    <citation type="journal article" date="2006" name="Science">
        <title>Phytophthora genome sequences uncover evolutionary origins and mechanisms of pathogenesis.</title>
        <authorList>
            <person name="Tyler B.M."/>
            <person name="Tripathy S."/>
            <person name="Zhang X."/>
            <person name="Dehal P."/>
            <person name="Jiang R.H."/>
            <person name="Aerts A."/>
            <person name="Arredondo F.D."/>
            <person name="Baxter L."/>
            <person name="Bensasson D."/>
            <person name="Beynon J.L."/>
            <person name="Chapman J."/>
            <person name="Damasceno C.M."/>
            <person name="Dorrance A.E."/>
            <person name="Dou D."/>
            <person name="Dickerman A.W."/>
            <person name="Dubchak I.L."/>
            <person name="Garbelotto M."/>
            <person name="Gijzen M."/>
            <person name="Gordon S.G."/>
            <person name="Govers F."/>
            <person name="Grunwald N.J."/>
            <person name="Huang W."/>
            <person name="Ivors K.L."/>
            <person name="Jones R.W."/>
            <person name="Kamoun S."/>
            <person name="Krampis K."/>
            <person name="Lamour K.H."/>
            <person name="Lee M.K."/>
            <person name="McDonald W.H."/>
            <person name="Medina M."/>
            <person name="Meijer H.J."/>
            <person name="Nordberg E.K."/>
            <person name="Maclean D.J."/>
            <person name="Ospina-Giraldo M.D."/>
            <person name="Morris P.F."/>
            <person name="Phuntumart V."/>
            <person name="Putnam N.H."/>
            <person name="Rash S."/>
            <person name="Rose J.K."/>
            <person name="Sakihama Y."/>
            <person name="Salamov A.A."/>
            <person name="Savidor A."/>
            <person name="Scheuring C.F."/>
            <person name="Smith B.M."/>
            <person name="Sobral B.W."/>
            <person name="Terry A."/>
            <person name="Torto-Alalibo T.A."/>
            <person name="Win J."/>
            <person name="Xu Z."/>
            <person name="Zhang H."/>
            <person name="Grigoriev I.V."/>
            <person name="Rokhsar D.S."/>
            <person name="Boore J.L."/>
        </authorList>
    </citation>
    <scope>NUCLEOTIDE SEQUENCE [LARGE SCALE GENOMIC DNA]</scope>
    <source>
        <strain evidence="2 3">P6497</strain>
    </source>
</reference>
<dbReference type="RefSeq" id="XP_009523572.1">
    <property type="nucleotide sequence ID" value="XM_009525277.1"/>
</dbReference>
<keyword evidence="3" id="KW-1185">Reference proteome</keyword>
<dbReference type="EMBL" id="JH159153">
    <property type="protein sequence ID" value="EGZ20855.1"/>
    <property type="molecule type" value="Genomic_DNA"/>
</dbReference>
<dbReference type="GeneID" id="20657195"/>
<organism evidence="2 3">
    <name type="scientific">Phytophthora sojae (strain P6497)</name>
    <name type="common">Soybean stem and root rot agent</name>
    <name type="synonym">Phytophthora megasperma f. sp. glycines</name>
    <dbReference type="NCBI Taxonomy" id="1094619"/>
    <lineage>
        <taxon>Eukaryota</taxon>
        <taxon>Sar</taxon>
        <taxon>Stramenopiles</taxon>
        <taxon>Oomycota</taxon>
        <taxon>Peronosporomycetes</taxon>
        <taxon>Peronosporales</taxon>
        <taxon>Peronosporaceae</taxon>
        <taxon>Phytophthora</taxon>
    </lineage>
</organism>
<protein>
    <submittedName>
        <fullName evidence="2">Uncharacterized protein</fullName>
    </submittedName>
</protein>
<keyword evidence="1" id="KW-0472">Membrane</keyword>
<dbReference type="InParanoid" id="G4Z4L1"/>
<feature type="transmembrane region" description="Helical" evidence="1">
    <location>
        <begin position="79"/>
        <end position="100"/>
    </location>
</feature>
<dbReference type="KEGG" id="psoj:PHYSODRAFT_495558"/>
<name>G4Z4L1_PHYSP</name>
<accession>G4Z4L1</accession>
<evidence type="ECO:0000256" key="1">
    <source>
        <dbReference type="SAM" id="Phobius"/>
    </source>
</evidence>